<gene>
    <name evidence="1" type="ORF">MJG53_017317</name>
</gene>
<proteinExistence type="predicted"/>
<protein>
    <submittedName>
        <fullName evidence="1">Uncharacterized protein</fullName>
    </submittedName>
</protein>
<reference evidence="1" key="1">
    <citation type="submission" date="2022-03" db="EMBL/GenBank/DDBJ databases">
        <title>Genomic analyses of argali, domestic sheep and their hybrids provide insights into chromosomal evolution, heterosis and genetic basis of agronomic traits.</title>
        <authorList>
            <person name="Li M."/>
        </authorList>
    </citation>
    <scope>NUCLEOTIDE SEQUENCE</scope>
    <source>
        <strain evidence="1">F1 hybrid</strain>
    </source>
</reference>
<dbReference type="Proteomes" id="UP001057279">
    <property type="component" value="Linkage Group LG22"/>
</dbReference>
<keyword evidence="2" id="KW-1185">Reference proteome</keyword>
<organism evidence="1 2">
    <name type="scientific">Ovis ammon polii x Ovis aries</name>
    <dbReference type="NCBI Taxonomy" id="2918886"/>
    <lineage>
        <taxon>Eukaryota</taxon>
        <taxon>Metazoa</taxon>
        <taxon>Chordata</taxon>
        <taxon>Craniata</taxon>
        <taxon>Vertebrata</taxon>
        <taxon>Euteleostomi</taxon>
        <taxon>Mammalia</taxon>
        <taxon>Eutheria</taxon>
        <taxon>Laurasiatheria</taxon>
        <taxon>Artiodactyla</taxon>
        <taxon>Ruminantia</taxon>
        <taxon>Pecora</taxon>
        <taxon>Bovidae</taxon>
        <taxon>Caprinae</taxon>
        <taxon>Ovis</taxon>
    </lineage>
</organism>
<evidence type="ECO:0000313" key="1">
    <source>
        <dbReference type="EMBL" id="KAI4560688.1"/>
    </source>
</evidence>
<name>A0ACB9U7V7_9CETA</name>
<evidence type="ECO:0000313" key="2">
    <source>
        <dbReference type="Proteomes" id="UP001057279"/>
    </source>
</evidence>
<sequence length="281" mass="31932">MNFLLSWVHWSLALLLYLHHAKWSQAAPMAEGGQKPHEVMKFMDVYQRSFCRPIETLVDIFQEYPDEIEFIFKPSCVPLMRCGGCCNDESLECVPTEEFNITMQIMRIKPHQSQHIGEMSFLQHNKCECRPKKDKARQENQGPLPCLGMRKARARGQIWPAFGKTDKPSPGPEPLPRVKWTERQLTGTRSNRLRGTTPLVVTGLPWSAPPADQAENWRPQAGAWKVQARLILILLGEEASVPEDSVVQDQLPKNAYAVDSLLRDLNTQSFRVSRISAGENA</sequence>
<accession>A0ACB9U7V7</accession>
<comment type="caution">
    <text evidence="1">The sequence shown here is derived from an EMBL/GenBank/DDBJ whole genome shotgun (WGS) entry which is preliminary data.</text>
</comment>
<dbReference type="EMBL" id="CM043047">
    <property type="protein sequence ID" value="KAI4560688.1"/>
    <property type="molecule type" value="Genomic_DNA"/>
</dbReference>